<keyword evidence="2" id="KW-1133">Transmembrane helix</keyword>
<feature type="compositionally biased region" description="Acidic residues" evidence="1">
    <location>
        <begin position="314"/>
        <end position="323"/>
    </location>
</feature>
<comment type="caution">
    <text evidence="3">The sequence shown here is derived from an EMBL/GenBank/DDBJ whole genome shotgun (WGS) entry which is preliminary data.</text>
</comment>
<keyword evidence="2" id="KW-0812">Transmembrane</keyword>
<sequence length="631" mass="70658">MARQKDCRSSSKKQSLGNRASLPGWDVRSRFNLEDTTTNCGRNISYDSETSGLYIEEEEIGNASASQGSTECEVSLTSSIDISSAAALATAVLRSQKARVPSWSDSSGSTYVSRELQISPQHSFKESLRSKSDDWSVSDSNNLDFILQSPDMKDNERERKDRMTKKLEGIPYYPSIEEALSNTDLSAIESLQKETAQSIFCKRLVPLLIPKKSRDEDISAVSIAEDPPESVFDTRFNRQERPIERLENVNYLPSIKVASNNEDISTVAYRVPYKIADQAFGRPKMNAANKSMGLPRLIVYAKSDSTLSSLESNSDLESDDESYGDGHSNEATRQAKATNTNTKSKCTQRTERVRDLEEELSAKGSDVSSSDARIRELKKKIQKLKSGSKLERERPTQRREGEISHRAEGLLLSRTERLPIQGREQRASVPYDVDDSISKKIHELTRVAKDQRRRRGGNFVDDPTGGLAHGHRRLKYFDNGQNRIDFTSQEVRISENNHSLAFGQAEFPVVIHQTRQDEVSAMHGHSDTCQVSDIETALRSALERKRKKAATKSREAREKFELAMINCLSRGKEFISSAMKESAKNEPQPSSQQTWQSCMEGRSTGEKLLIVSVSIALVVLFILLIVVLAGR</sequence>
<evidence type="ECO:0000256" key="1">
    <source>
        <dbReference type="SAM" id="MobiDB-lite"/>
    </source>
</evidence>
<keyword evidence="4" id="KW-1185">Reference proteome</keyword>
<feature type="region of interest" description="Disordered" evidence="1">
    <location>
        <begin position="308"/>
        <end position="374"/>
    </location>
</feature>
<evidence type="ECO:0000313" key="3">
    <source>
        <dbReference type="EMBL" id="CAJ1953447.1"/>
    </source>
</evidence>
<keyword evidence="2" id="KW-0472">Membrane</keyword>
<accession>A0AAD2PV22</accession>
<dbReference type="Proteomes" id="UP001295423">
    <property type="component" value="Unassembled WGS sequence"/>
</dbReference>
<reference evidence="3" key="1">
    <citation type="submission" date="2023-08" db="EMBL/GenBank/DDBJ databases">
        <authorList>
            <person name="Audoor S."/>
            <person name="Bilcke G."/>
        </authorList>
    </citation>
    <scope>NUCLEOTIDE SEQUENCE</scope>
</reference>
<organism evidence="3 4">
    <name type="scientific">Cylindrotheca closterium</name>
    <dbReference type="NCBI Taxonomy" id="2856"/>
    <lineage>
        <taxon>Eukaryota</taxon>
        <taxon>Sar</taxon>
        <taxon>Stramenopiles</taxon>
        <taxon>Ochrophyta</taxon>
        <taxon>Bacillariophyta</taxon>
        <taxon>Bacillariophyceae</taxon>
        <taxon>Bacillariophycidae</taxon>
        <taxon>Bacillariales</taxon>
        <taxon>Bacillariaceae</taxon>
        <taxon>Cylindrotheca</taxon>
    </lineage>
</organism>
<feature type="compositionally biased region" description="Polar residues" evidence="1">
    <location>
        <begin position="329"/>
        <end position="347"/>
    </location>
</feature>
<feature type="transmembrane region" description="Helical" evidence="2">
    <location>
        <begin position="608"/>
        <end position="629"/>
    </location>
</feature>
<feature type="region of interest" description="Disordered" evidence="1">
    <location>
        <begin position="1"/>
        <end position="23"/>
    </location>
</feature>
<proteinExistence type="predicted"/>
<name>A0AAD2PV22_9STRA</name>
<protein>
    <submittedName>
        <fullName evidence="3">Uncharacterized protein</fullName>
    </submittedName>
</protein>
<dbReference type="EMBL" id="CAKOGP040001825">
    <property type="protein sequence ID" value="CAJ1953447.1"/>
    <property type="molecule type" value="Genomic_DNA"/>
</dbReference>
<gene>
    <name evidence="3" type="ORF">CYCCA115_LOCUS14047</name>
</gene>
<evidence type="ECO:0000256" key="2">
    <source>
        <dbReference type="SAM" id="Phobius"/>
    </source>
</evidence>
<dbReference type="AlphaFoldDB" id="A0AAD2PV22"/>
<evidence type="ECO:0000313" key="4">
    <source>
        <dbReference type="Proteomes" id="UP001295423"/>
    </source>
</evidence>